<dbReference type="EMBL" id="VIGB01000003">
    <property type="protein sequence ID" value="TQF01329.1"/>
    <property type="molecule type" value="Genomic_DNA"/>
</dbReference>
<evidence type="ECO:0000256" key="1">
    <source>
        <dbReference type="SAM" id="MobiDB-lite"/>
    </source>
</evidence>
<comment type="caution">
    <text evidence="3">The sequence shown here is derived from an EMBL/GenBank/DDBJ whole genome shotgun (WGS) entry which is preliminary data.</text>
</comment>
<keyword evidence="2" id="KW-0472">Membrane</keyword>
<dbReference type="OrthoDB" id="4320825at2"/>
<sequence>MAPEGYHRVRAHWRRNPRPSAKKTSGWAIVGIVGLVWLWGHFIGFGDSSTAAPAKPTPSASAPAAH</sequence>
<dbReference type="Proteomes" id="UP000319103">
    <property type="component" value="Unassembled WGS sequence"/>
</dbReference>
<organism evidence="3 4">
    <name type="scientific">Kitasatospora acidiphila</name>
    <dbReference type="NCBI Taxonomy" id="2567942"/>
    <lineage>
        <taxon>Bacteria</taxon>
        <taxon>Bacillati</taxon>
        <taxon>Actinomycetota</taxon>
        <taxon>Actinomycetes</taxon>
        <taxon>Kitasatosporales</taxon>
        <taxon>Streptomycetaceae</taxon>
        <taxon>Kitasatospora</taxon>
    </lineage>
</organism>
<feature type="compositionally biased region" description="Basic residues" evidence="1">
    <location>
        <begin position="8"/>
        <end position="21"/>
    </location>
</feature>
<evidence type="ECO:0000313" key="3">
    <source>
        <dbReference type="EMBL" id="TQF01329.1"/>
    </source>
</evidence>
<dbReference type="AlphaFoldDB" id="A0A540VX44"/>
<evidence type="ECO:0000313" key="4">
    <source>
        <dbReference type="Proteomes" id="UP000319103"/>
    </source>
</evidence>
<name>A0A540VX44_9ACTN</name>
<keyword evidence="4" id="KW-1185">Reference proteome</keyword>
<keyword evidence="2" id="KW-1133">Transmembrane helix</keyword>
<gene>
    <name evidence="3" type="ORF">E6W39_02590</name>
</gene>
<proteinExistence type="predicted"/>
<feature type="region of interest" description="Disordered" evidence="1">
    <location>
        <begin position="1"/>
        <end position="22"/>
    </location>
</feature>
<dbReference type="RefSeq" id="WP_141632061.1">
    <property type="nucleotide sequence ID" value="NZ_VIGB01000003.1"/>
</dbReference>
<protein>
    <submittedName>
        <fullName evidence="3">Uncharacterized protein</fullName>
    </submittedName>
</protein>
<reference evidence="3 4" key="1">
    <citation type="submission" date="2019-06" db="EMBL/GenBank/DDBJ databases">
        <title>Description of Kitasatospora acidophila sp. nov. isolated from pine grove soil, and reclassification of Streptomyces novaecaesareae to Kitasatospora novaeceasareae comb. nov.</title>
        <authorList>
            <person name="Kim M.J."/>
        </authorList>
    </citation>
    <scope>NUCLEOTIDE SEQUENCE [LARGE SCALE GENOMIC DNA]</scope>
    <source>
        <strain evidence="3 4">MMS16-CNU292</strain>
    </source>
</reference>
<evidence type="ECO:0000256" key="2">
    <source>
        <dbReference type="SAM" id="Phobius"/>
    </source>
</evidence>
<keyword evidence="2" id="KW-0812">Transmembrane</keyword>
<feature type="transmembrane region" description="Helical" evidence="2">
    <location>
        <begin position="24"/>
        <end position="43"/>
    </location>
</feature>
<accession>A0A540VX44</accession>